<dbReference type="GO" id="GO:0017000">
    <property type="term" value="P:antibiotic biosynthetic process"/>
    <property type="evidence" value="ECO:0007669"/>
    <property type="project" value="InterPro"/>
</dbReference>
<dbReference type="OrthoDB" id="9760084at2"/>
<comment type="similarity">
    <text evidence="1">Belongs to the peptidase S45 family.</text>
</comment>
<dbReference type="RefSeq" id="WP_068306955.1">
    <property type="nucleotide sequence ID" value="NZ_FNAK01000006.1"/>
</dbReference>
<feature type="active site" description="Nucleophile" evidence="4">
    <location>
        <position position="246"/>
    </location>
</feature>
<dbReference type="InterPro" id="IPR002692">
    <property type="entry name" value="S45"/>
</dbReference>
<dbReference type="InterPro" id="IPR023343">
    <property type="entry name" value="Penicillin_amidase_dom1"/>
</dbReference>
<dbReference type="GO" id="GO:0016811">
    <property type="term" value="F:hydrolase activity, acting on carbon-nitrogen (but not peptide) bonds, in linear amides"/>
    <property type="evidence" value="ECO:0007669"/>
    <property type="project" value="InterPro"/>
</dbReference>
<dbReference type="Gene3D" id="1.10.439.10">
    <property type="entry name" value="Penicillin Amidohydrolase, domain 1"/>
    <property type="match status" value="1"/>
</dbReference>
<dbReference type="SUPFAM" id="SSF56235">
    <property type="entry name" value="N-terminal nucleophile aminohydrolases (Ntn hydrolases)"/>
    <property type="match status" value="1"/>
</dbReference>
<proteinExistence type="inferred from homology"/>
<evidence type="ECO:0000256" key="1">
    <source>
        <dbReference type="ARBA" id="ARBA00006586"/>
    </source>
</evidence>
<dbReference type="Gene3D" id="2.30.120.10">
    <property type="match status" value="1"/>
</dbReference>
<keyword evidence="3" id="KW-0865">Zymogen</keyword>
<sequence length="815" mass="90534">MSSIKVWLTVIAGIVVLSLAIGAGWIRSSLPTLDGTVTLEGPRAPITIARDPNGVPHISASSESDLFFATGYVHAQDRLWQMEMSRRAGLGRLSEMLGPDTLGIDRYFRTLGFADRAASAWKTLDEGTRTALQTYADGVNAYLKSHKGALPPEFLLVGTKPEPWSPIDTLVWQKMMWLSLSGNMRQELARARLLTTLSADQLHTIYPTYPGDMEPPFPDMDSIYAALPLEKTIAMIGGELPEGIGSNNWVISGERTKSGKPLLANDPHLGLTTPSIWYLLRLHNNTTGANLVGVGFPGSPSIILGRNDKIAWGFTNTAPDVQDFFIEKLVGEDEYLTPEGPAPFIIRNELIKVKGGEDVLLKVRETRHGPVVDDALSSPTEFKRDGYVLALQWTALQKEDTAVRGLLALAHSKNFEAFKAAGRFYFGPEQNMVFADTSGNIGYYAPALVPVRHPENEIMGRLPSPGWLAKYDWQGFIPYDQLPTHFNPEGGLIATANEKIVGEDYPYYMTRDWAQPYRGNRIRHLLEATEKHDLASFTAIQQDITSDMARELAPLVAAATGTDPELKDVAAALAAWDGTMAADRPEPLILYDWLRHYQAALMADDLGDMYGDFKRLRTRLIKSTLFWSDIKRTKIAPAYYEQPPLDRESTMAWCDNIQTDATEETCLSLAVEAMRSTIKGLSAKYGPEWKNWRWGDDHILVQAHRPLSQVPFLKEHFELTTPIGGSTHTINVAGVSQSDSSQNQSTFGPSYRGIFDLSDLDKSLYAHPTGQSGNPLSNHYDDLFPLWRDGVYFKIETKDAVPKDSRHVLKLVPAR</sequence>
<protein>
    <submittedName>
        <fullName evidence="6">Penicillin amidase</fullName>
    </submittedName>
</protein>
<dbReference type="CDD" id="cd03747">
    <property type="entry name" value="Ntn_PGA_like"/>
    <property type="match status" value="1"/>
</dbReference>
<dbReference type="GO" id="GO:0046872">
    <property type="term" value="F:metal ion binding"/>
    <property type="evidence" value="ECO:0007669"/>
    <property type="project" value="UniProtKB-KW"/>
</dbReference>
<dbReference type="InterPro" id="IPR014395">
    <property type="entry name" value="Pen/GL7ACA/AHL_acylase"/>
</dbReference>
<dbReference type="PANTHER" id="PTHR34218:SF4">
    <property type="entry name" value="ACYL-HOMOSERINE LACTONE ACYLASE QUIP"/>
    <property type="match status" value="1"/>
</dbReference>
<dbReference type="AlphaFoldDB" id="A0A1G7C908"/>
<dbReference type="Gene3D" id="1.10.1400.10">
    <property type="match status" value="1"/>
</dbReference>
<evidence type="ECO:0000256" key="4">
    <source>
        <dbReference type="PIRSR" id="PIRSR001227-1"/>
    </source>
</evidence>
<dbReference type="Pfam" id="PF01804">
    <property type="entry name" value="Penicil_amidase"/>
    <property type="match status" value="1"/>
</dbReference>
<dbReference type="STRING" id="637679.GCA_001550055_03215"/>
<feature type="binding site" evidence="5">
    <location>
        <position position="320"/>
    </location>
    <ligand>
        <name>Ca(2+)</name>
        <dbReference type="ChEBI" id="CHEBI:29108"/>
    </ligand>
</feature>
<evidence type="ECO:0000256" key="5">
    <source>
        <dbReference type="PIRSR" id="PIRSR001227-2"/>
    </source>
</evidence>
<dbReference type="InterPro" id="IPR043147">
    <property type="entry name" value="Penicillin_amidase_A-knob"/>
</dbReference>
<keyword evidence="7" id="KW-1185">Reference proteome</keyword>
<dbReference type="Gene3D" id="3.60.20.10">
    <property type="entry name" value="Glutamine Phosphoribosylpyrophosphate, subunit 1, domain 1"/>
    <property type="match status" value="1"/>
</dbReference>
<dbReference type="InterPro" id="IPR043146">
    <property type="entry name" value="Penicillin_amidase_N_B-knob"/>
</dbReference>
<keyword evidence="2" id="KW-0378">Hydrolase</keyword>
<dbReference type="PIRSF" id="PIRSF001227">
    <property type="entry name" value="Pen_acylase"/>
    <property type="match status" value="1"/>
</dbReference>
<organism evidence="6 7">
    <name type="scientific">Kordiimonas lacus</name>
    <dbReference type="NCBI Taxonomy" id="637679"/>
    <lineage>
        <taxon>Bacteria</taxon>
        <taxon>Pseudomonadati</taxon>
        <taxon>Pseudomonadota</taxon>
        <taxon>Alphaproteobacteria</taxon>
        <taxon>Kordiimonadales</taxon>
        <taxon>Kordiimonadaceae</taxon>
        <taxon>Kordiimonas</taxon>
    </lineage>
</organism>
<feature type="binding site" evidence="5">
    <location>
        <position position="323"/>
    </location>
    <ligand>
        <name>Ca(2+)</name>
        <dbReference type="ChEBI" id="CHEBI:29108"/>
    </ligand>
</feature>
<comment type="cofactor">
    <cofactor evidence="5">
        <name>Ca(2+)</name>
        <dbReference type="ChEBI" id="CHEBI:29108"/>
    </cofactor>
    <text evidence="5">Binds 1 Ca(2+) ion per dimer.</text>
</comment>
<name>A0A1G7C908_9PROT</name>
<reference evidence="6 7" key="1">
    <citation type="submission" date="2016-10" db="EMBL/GenBank/DDBJ databases">
        <authorList>
            <person name="de Groot N.N."/>
        </authorList>
    </citation>
    <scope>NUCLEOTIDE SEQUENCE [LARGE SCALE GENOMIC DNA]</scope>
    <source>
        <strain evidence="6 7">CGMCC 1.9109</strain>
    </source>
</reference>
<keyword evidence="5" id="KW-0106">Calcium</keyword>
<evidence type="ECO:0000256" key="3">
    <source>
        <dbReference type="ARBA" id="ARBA00023145"/>
    </source>
</evidence>
<evidence type="ECO:0000313" key="6">
    <source>
        <dbReference type="EMBL" id="SDE35798.1"/>
    </source>
</evidence>
<feature type="binding site" evidence="5">
    <location>
        <position position="187"/>
    </location>
    <ligand>
        <name>Ca(2+)</name>
        <dbReference type="ChEBI" id="CHEBI:29108"/>
    </ligand>
</feature>
<dbReference type="InterPro" id="IPR029055">
    <property type="entry name" value="Ntn_hydrolases_N"/>
</dbReference>
<dbReference type="EMBL" id="FNAK01000006">
    <property type="protein sequence ID" value="SDE35798.1"/>
    <property type="molecule type" value="Genomic_DNA"/>
</dbReference>
<accession>A0A1G7C908</accession>
<evidence type="ECO:0000256" key="2">
    <source>
        <dbReference type="ARBA" id="ARBA00022801"/>
    </source>
</evidence>
<dbReference type="Proteomes" id="UP000183685">
    <property type="component" value="Unassembled WGS sequence"/>
</dbReference>
<dbReference type="PANTHER" id="PTHR34218">
    <property type="entry name" value="PEPTIDASE S45 PENICILLIN AMIDASE"/>
    <property type="match status" value="1"/>
</dbReference>
<evidence type="ECO:0000313" key="7">
    <source>
        <dbReference type="Proteomes" id="UP000183685"/>
    </source>
</evidence>
<gene>
    <name evidence="6" type="ORF">SAMN04488071_2706</name>
</gene>
<keyword evidence="5" id="KW-0479">Metal-binding</keyword>